<sequence length="223" mass="23872">MRVVLNGQCRVLLNDTVETAILGLADLDAAPTTSWIDARVDRAPVLPEVKQRSTKTATVVLFWLTTKNIGGYVNPNSELGDGRRDGCDAWQPQRAGPPVRRDRRSGSPPQRARSGASSRPQQPTGLVGVALAAIVAYPLSMNFARAASLWVMRKVSHEALIGAFAGLIVVISWYEGGAFGVVATLLIAMVAGVANRLYGMHAGVQFMAYYVAILFVPKVIGLA</sequence>
<evidence type="ECO:0000313" key="4">
    <source>
        <dbReference type="Proteomes" id="UP000294947"/>
    </source>
</evidence>
<feature type="transmembrane region" description="Helical" evidence="2">
    <location>
        <begin position="125"/>
        <end position="143"/>
    </location>
</feature>
<keyword evidence="2" id="KW-0472">Membrane</keyword>
<feature type="region of interest" description="Disordered" evidence="1">
    <location>
        <begin position="76"/>
        <end position="123"/>
    </location>
</feature>
<keyword evidence="4" id="KW-1185">Reference proteome</keyword>
<proteinExistence type="predicted"/>
<dbReference type="OrthoDB" id="4391232at2"/>
<comment type="caution">
    <text evidence="3">The sequence shown here is derived from an EMBL/GenBank/DDBJ whole genome shotgun (WGS) entry which is preliminary data.</text>
</comment>
<reference evidence="3 4" key="1">
    <citation type="submission" date="2019-03" db="EMBL/GenBank/DDBJ databases">
        <title>Draft genome sequences of novel Actinobacteria.</title>
        <authorList>
            <person name="Sahin N."/>
            <person name="Ay H."/>
            <person name="Saygin H."/>
        </authorList>
    </citation>
    <scope>NUCLEOTIDE SEQUENCE [LARGE SCALE GENOMIC DNA]</scope>
    <source>
        <strain evidence="3 4">7K502</strain>
    </source>
</reference>
<evidence type="ECO:0000256" key="1">
    <source>
        <dbReference type="SAM" id="MobiDB-lite"/>
    </source>
</evidence>
<accession>A0A4R4YEV7</accession>
<dbReference type="Proteomes" id="UP000294947">
    <property type="component" value="Unassembled WGS sequence"/>
</dbReference>
<protein>
    <submittedName>
        <fullName evidence="3">Uncharacterized protein</fullName>
    </submittedName>
</protein>
<dbReference type="RefSeq" id="WP_132490723.1">
    <property type="nucleotide sequence ID" value="NZ_SMKW01000047.1"/>
</dbReference>
<keyword evidence="2" id="KW-1133">Transmembrane helix</keyword>
<dbReference type="EMBL" id="SMKW01000047">
    <property type="protein sequence ID" value="TDD42444.1"/>
    <property type="molecule type" value="Genomic_DNA"/>
</dbReference>
<keyword evidence="2" id="KW-0812">Transmembrane</keyword>
<gene>
    <name evidence="3" type="ORF">E1288_29435</name>
</gene>
<feature type="transmembrane region" description="Helical" evidence="2">
    <location>
        <begin position="155"/>
        <end position="174"/>
    </location>
</feature>
<organism evidence="3 4">
    <name type="scientific">Saccharopolyspora elongata</name>
    <dbReference type="NCBI Taxonomy" id="2530387"/>
    <lineage>
        <taxon>Bacteria</taxon>
        <taxon>Bacillati</taxon>
        <taxon>Actinomycetota</taxon>
        <taxon>Actinomycetes</taxon>
        <taxon>Pseudonocardiales</taxon>
        <taxon>Pseudonocardiaceae</taxon>
        <taxon>Saccharopolyspora</taxon>
    </lineage>
</organism>
<evidence type="ECO:0000313" key="3">
    <source>
        <dbReference type="EMBL" id="TDD42444.1"/>
    </source>
</evidence>
<dbReference type="AlphaFoldDB" id="A0A4R4YEV7"/>
<evidence type="ECO:0000256" key="2">
    <source>
        <dbReference type="SAM" id="Phobius"/>
    </source>
</evidence>
<name>A0A4R4YEV7_9PSEU</name>